<dbReference type="EMBL" id="JAQJAN010000002">
    <property type="protein sequence ID" value="KAJ5738626.1"/>
    <property type="molecule type" value="Genomic_DNA"/>
</dbReference>
<evidence type="ECO:0000313" key="2">
    <source>
        <dbReference type="Proteomes" id="UP001215712"/>
    </source>
</evidence>
<reference evidence="1" key="2">
    <citation type="submission" date="2023-01" db="EMBL/GenBank/DDBJ databases">
        <authorList>
            <person name="Petersen C."/>
        </authorList>
    </citation>
    <scope>NUCLEOTIDE SEQUENCE</scope>
    <source>
        <strain evidence="1">IBT 17514</strain>
    </source>
</reference>
<keyword evidence="2" id="KW-1185">Reference proteome</keyword>
<dbReference type="InterPro" id="IPR021848">
    <property type="entry name" value="HODM_asu-like"/>
</dbReference>
<reference evidence="1" key="1">
    <citation type="journal article" date="2023" name="IMA Fungus">
        <title>Comparative genomic study of the Penicillium genus elucidates a diverse pangenome and 15 lateral gene transfer events.</title>
        <authorList>
            <person name="Petersen C."/>
            <person name="Sorensen T."/>
            <person name="Nielsen M.R."/>
            <person name="Sondergaard T.E."/>
            <person name="Sorensen J.L."/>
            <person name="Fitzpatrick D.A."/>
            <person name="Frisvad J.C."/>
            <person name="Nielsen K.L."/>
        </authorList>
    </citation>
    <scope>NUCLEOTIDE SEQUENCE</scope>
    <source>
        <strain evidence="1">IBT 17514</strain>
    </source>
</reference>
<name>A0AAD6HV21_9EURO</name>
<sequence>MSMGIKNETLSNLITVDNQYLDRTTIRRNIVEKYQHTVHGCLPGGEDAVRELYSYLLSHHLPNRFPSLFRLSRGQFLNTITKRAFPVEPPEDPNLCLRILAETVEEDIFLLKETETTHVCLAFACCFPTGFDPSEKLGQDLSGIHGPVPTYNKIGPRLPALKGSHRPPLRLGRRLSLQKASGVHAS</sequence>
<dbReference type="Proteomes" id="UP001215712">
    <property type="component" value="Unassembled WGS sequence"/>
</dbReference>
<evidence type="ECO:0000313" key="1">
    <source>
        <dbReference type="EMBL" id="KAJ5738626.1"/>
    </source>
</evidence>
<gene>
    <name evidence="1" type="ORF">N7493_001781</name>
</gene>
<organism evidence="1 2">
    <name type="scientific">Penicillium malachiteum</name>
    <dbReference type="NCBI Taxonomy" id="1324776"/>
    <lineage>
        <taxon>Eukaryota</taxon>
        <taxon>Fungi</taxon>
        <taxon>Dikarya</taxon>
        <taxon>Ascomycota</taxon>
        <taxon>Pezizomycotina</taxon>
        <taxon>Eurotiomycetes</taxon>
        <taxon>Eurotiomycetidae</taxon>
        <taxon>Eurotiales</taxon>
        <taxon>Aspergillaceae</taxon>
        <taxon>Penicillium</taxon>
    </lineage>
</organism>
<proteinExistence type="predicted"/>
<dbReference type="Pfam" id="PF11927">
    <property type="entry name" value="HODM_asu-like"/>
    <property type="match status" value="1"/>
</dbReference>
<accession>A0AAD6HV21</accession>
<protein>
    <submittedName>
        <fullName evidence="1">Uncharacterized protein</fullName>
    </submittedName>
</protein>
<dbReference type="AlphaFoldDB" id="A0AAD6HV21"/>
<comment type="caution">
    <text evidence="1">The sequence shown here is derived from an EMBL/GenBank/DDBJ whole genome shotgun (WGS) entry which is preliminary data.</text>
</comment>